<protein>
    <recommendedName>
        <fullName evidence="3">SseB protein N-terminal domain-containing protein</fullName>
    </recommendedName>
</protein>
<dbReference type="AlphaFoldDB" id="A0A168EKE3"/>
<gene>
    <name evidence="1" type="ORF">I598_0556</name>
</gene>
<keyword evidence="2" id="KW-1185">Reference proteome</keyword>
<evidence type="ECO:0000313" key="1">
    <source>
        <dbReference type="EMBL" id="ANC30136.1"/>
    </source>
</evidence>
<proteinExistence type="predicted"/>
<name>A0A168EKE3_9MICO</name>
<dbReference type="EMBL" id="CP014209">
    <property type="protein sequence ID" value="ANC30136.1"/>
    <property type="molecule type" value="Genomic_DNA"/>
</dbReference>
<dbReference type="OrthoDB" id="3268236at2"/>
<evidence type="ECO:0000313" key="2">
    <source>
        <dbReference type="Proteomes" id="UP000076794"/>
    </source>
</evidence>
<dbReference type="RefSeq" id="WP_157557145.1">
    <property type="nucleotide sequence ID" value="NZ_CP014209.1"/>
</dbReference>
<organism evidence="1 2">
    <name type="scientific">Isoptericola dokdonensis DS-3</name>
    <dbReference type="NCBI Taxonomy" id="1300344"/>
    <lineage>
        <taxon>Bacteria</taxon>
        <taxon>Bacillati</taxon>
        <taxon>Actinomycetota</taxon>
        <taxon>Actinomycetes</taxon>
        <taxon>Micrococcales</taxon>
        <taxon>Promicromonosporaceae</taxon>
        <taxon>Isoptericola</taxon>
    </lineage>
</organism>
<sequence>MTSPESRTAVVQHLRSGGTVVVPHLEREDGTPQVRVFDAAPGSAKPYELHLFTSPQALEAHLGDDPGRAYSLRRRDSLAPFLRRHGAVLARVVVDPAGPDPMELDVADVLAALEVADDSTDPTRLRDDSGAGISIEGLHAMASVDSPGGSRGIGIELNLPDHWTLVELTDPVVRDQQIRALVTRQGASLGDRGAGLRRDLRERLTVVAEQAAAAGGQVMAYLTLPGKDAALALHLTLYWHDLGPQTGDRTHLDRIDDRLRPRLGPDDALTRTLTLSGPFLRHVRTGRGGAEAGGAEAGGADLPMLLVDYWAAAPGGQAVARLAFSTPHTEIRDAILGLTDRVLFATEWLMSAPDPEAESVADDVP</sequence>
<dbReference type="PATRIC" id="fig|1300344.3.peg.557"/>
<evidence type="ECO:0008006" key="3">
    <source>
        <dbReference type="Google" id="ProtNLM"/>
    </source>
</evidence>
<dbReference type="STRING" id="1300344.I598_0556"/>
<reference evidence="1 2" key="1">
    <citation type="submission" date="2016-01" db="EMBL/GenBank/DDBJ databases">
        <title>Complete genome sequence of a soil Actinobacterium, Isoptericola dokdonensis DS-3.</title>
        <authorList>
            <person name="Kwon S.-K."/>
            <person name="Kim J.F."/>
        </authorList>
    </citation>
    <scope>NUCLEOTIDE SEQUENCE [LARGE SCALE GENOMIC DNA]</scope>
    <source>
        <strain evidence="1 2">DS-3</strain>
    </source>
</reference>
<dbReference type="Proteomes" id="UP000076794">
    <property type="component" value="Chromosome"/>
</dbReference>
<accession>A0A168EKE3</accession>
<dbReference type="KEGG" id="ido:I598_0556"/>